<sequence>MLFRILLLLCSGIIVEASNNSKFVPPAGPPDFIYHDFFDCGDKKPTPINFTVIPTWFNKTHQVLEGNMHTPVAIGDNILVKISLYTNVHNKWLHVTNVSGKTCQMLRNYMGPLREEILSPVGLPADTCPIPRGTYHAKNVHLDMKNSRLPAFPYGTFKLFLAMYDIFTDVLQMCLGIHFENKS</sequence>
<feature type="signal peptide" evidence="2">
    <location>
        <begin position="1"/>
        <end position="17"/>
    </location>
</feature>
<dbReference type="PANTHER" id="PTHR21112:SF0">
    <property type="entry name" value="CHEMOSENSORY PROTEIN A 29A-RELATED"/>
    <property type="match status" value="1"/>
</dbReference>
<gene>
    <name evidence="3" type="ORF">ILUMI_14036</name>
</gene>
<dbReference type="Pfam" id="PF06477">
    <property type="entry name" value="DUF1091"/>
    <property type="match status" value="1"/>
</dbReference>
<dbReference type="PANTHER" id="PTHR21112">
    <property type="entry name" value="CHEMOSENSORY PROTEIN A 29A-RELATED"/>
    <property type="match status" value="1"/>
</dbReference>
<dbReference type="OrthoDB" id="6613763at2759"/>
<dbReference type="InterPro" id="IPR010512">
    <property type="entry name" value="DUF1091"/>
</dbReference>
<proteinExistence type="predicted"/>
<keyword evidence="4" id="KW-1185">Reference proteome</keyword>
<dbReference type="AlphaFoldDB" id="A0A8K0G846"/>
<evidence type="ECO:0000256" key="2">
    <source>
        <dbReference type="SAM" id="SignalP"/>
    </source>
</evidence>
<comment type="caution">
    <text evidence="3">The sequence shown here is derived from an EMBL/GenBank/DDBJ whole genome shotgun (WGS) entry which is preliminary data.</text>
</comment>
<protein>
    <recommendedName>
        <fullName evidence="5">MD-2-related lipid-recognition domain-containing protein</fullName>
    </recommendedName>
</protein>
<evidence type="ECO:0000313" key="4">
    <source>
        <dbReference type="Proteomes" id="UP000801492"/>
    </source>
</evidence>
<dbReference type="Proteomes" id="UP000801492">
    <property type="component" value="Unassembled WGS sequence"/>
</dbReference>
<evidence type="ECO:0008006" key="5">
    <source>
        <dbReference type="Google" id="ProtNLM"/>
    </source>
</evidence>
<dbReference type="Gene3D" id="2.70.220.10">
    <property type="entry name" value="Ganglioside GM2 activator"/>
    <property type="match status" value="1"/>
</dbReference>
<organism evidence="3 4">
    <name type="scientific">Ignelater luminosus</name>
    <name type="common">Cucubano</name>
    <name type="synonym">Pyrophorus luminosus</name>
    <dbReference type="NCBI Taxonomy" id="2038154"/>
    <lineage>
        <taxon>Eukaryota</taxon>
        <taxon>Metazoa</taxon>
        <taxon>Ecdysozoa</taxon>
        <taxon>Arthropoda</taxon>
        <taxon>Hexapoda</taxon>
        <taxon>Insecta</taxon>
        <taxon>Pterygota</taxon>
        <taxon>Neoptera</taxon>
        <taxon>Endopterygota</taxon>
        <taxon>Coleoptera</taxon>
        <taxon>Polyphaga</taxon>
        <taxon>Elateriformia</taxon>
        <taxon>Elateroidea</taxon>
        <taxon>Elateridae</taxon>
        <taxon>Agrypninae</taxon>
        <taxon>Pyrophorini</taxon>
        <taxon>Ignelater</taxon>
    </lineage>
</organism>
<evidence type="ECO:0000313" key="3">
    <source>
        <dbReference type="EMBL" id="KAF2892137.1"/>
    </source>
</evidence>
<dbReference type="EMBL" id="VTPC01011812">
    <property type="protein sequence ID" value="KAF2892137.1"/>
    <property type="molecule type" value="Genomic_DNA"/>
</dbReference>
<dbReference type="InterPro" id="IPR036846">
    <property type="entry name" value="GM2-AP_sf"/>
</dbReference>
<accession>A0A8K0G846</accession>
<reference evidence="3" key="1">
    <citation type="submission" date="2019-08" db="EMBL/GenBank/DDBJ databases">
        <title>The genome of the North American firefly Photinus pyralis.</title>
        <authorList>
            <consortium name="Photinus pyralis genome working group"/>
            <person name="Fallon T.R."/>
            <person name="Sander Lower S.E."/>
            <person name="Weng J.-K."/>
        </authorList>
    </citation>
    <scope>NUCLEOTIDE SEQUENCE</scope>
    <source>
        <strain evidence="3">TRF0915ILg1</strain>
        <tissue evidence="3">Whole body</tissue>
    </source>
</reference>
<evidence type="ECO:0000256" key="1">
    <source>
        <dbReference type="ARBA" id="ARBA00022729"/>
    </source>
</evidence>
<keyword evidence="1 2" id="KW-0732">Signal</keyword>
<name>A0A8K0G846_IGNLU</name>
<feature type="chain" id="PRO_5035433210" description="MD-2-related lipid-recognition domain-containing protein" evidence="2">
    <location>
        <begin position="18"/>
        <end position="183"/>
    </location>
</feature>